<dbReference type="PROSITE" id="PS00198">
    <property type="entry name" value="4FE4S_FER_1"/>
    <property type="match status" value="1"/>
</dbReference>
<organism evidence="9">
    <name type="scientific">Candidatus Methanomethylicus mesodigestus</name>
    <dbReference type="NCBI Taxonomy" id="1867258"/>
    <lineage>
        <taxon>Archaea</taxon>
        <taxon>Thermoproteota</taxon>
        <taxon>Methanosuratincolia</taxon>
        <taxon>Candidatus Methanomethylicales</taxon>
        <taxon>Candidatus Methanomethylicaceae</taxon>
        <taxon>Candidatus Methanomethylicus</taxon>
    </lineage>
</organism>
<evidence type="ECO:0000259" key="8">
    <source>
        <dbReference type="PROSITE" id="PS51379"/>
    </source>
</evidence>
<accession>A0A7C3EZV8</accession>
<evidence type="ECO:0000313" key="9">
    <source>
        <dbReference type="EMBL" id="HFK20225.1"/>
    </source>
</evidence>
<dbReference type="PANTHER" id="PTHR36923">
    <property type="entry name" value="FERREDOXIN"/>
    <property type="match status" value="1"/>
</dbReference>
<dbReference type="AlphaFoldDB" id="A0A7C3EZV8"/>
<dbReference type="Gene3D" id="3.30.70.20">
    <property type="match status" value="1"/>
</dbReference>
<evidence type="ECO:0000256" key="6">
    <source>
        <dbReference type="ARBA" id="ARBA00023014"/>
    </source>
</evidence>
<evidence type="ECO:0000256" key="7">
    <source>
        <dbReference type="RuleBase" id="RU368020"/>
    </source>
</evidence>
<keyword evidence="3 7" id="KW-0479">Metal-binding</keyword>
<feature type="domain" description="4Fe-4S ferredoxin-type" evidence="8">
    <location>
        <begin position="2"/>
        <end position="30"/>
    </location>
</feature>
<dbReference type="InterPro" id="IPR017900">
    <property type="entry name" value="4Fe4S_Fe_S_CS"/>
</dbReference>
<evidence type="ECO:0000256" key="5">
    <source>
        <dbReference type="ARBA" id="ARBA00023004"/>
    </source>
</evidence>
<comment type="function">
    <text evidence="7">Ferredoxins are iron-sulfur proteins that transfer electrons in a wide variety of metabolic reactions.</text>
</comment>
<name>A0A7C3EZV8_9CREN</name>
<dbReference type="InterPro" id="IPR051269">
    <property type="entry name" value="Fe-S_cluster_ET"/>
</dbReference>
<dbReference type="PRINTS" id="PR00352">
    <property type="entry name" value="3FE4SFRDOXIN"/>
</dbReference>
<keyword evidence="6 7" id="KW-0411">Iron-sulfur</keyword>
<keyword evidence="4 7" id="KW-0249">Electron transport</keyword>
<dbReference type="InterPro" id="IPR017896">
    <property type="entry name" value="4Fe4S_Fe-S-bd"/>
</dbReference>
<evidence type="ECO:0000256" key="1">
    <source>
        <dbReference type="ARBA" id="ARBA00001966"/>
    </source>
</evidence>
<reference evidence="9" key="1">
    <citation type="journal article" date="2020" name="mSystems">
        <title>Genome- and Community-Level Interaction Insights into Carbon Utilization and Element Cycling Functions of Hydrothermarchaeota in Hydrothermal Sediment.</title>
        <authorList>
            <person name="Zhou Z."/>
            <person name="Liu Y."/>
            <person name="Xu W."/>
            <person name="Pan J."/>
            <person name="Luo Z.H."/>
            <person name="Li M."/>
        </authorList>
    </citation>
    <scope>NUCLEOTIDE SEQUENCE [LARGE SCALE GENOMIC DNA]</scope>
    <source>
        <strain evidence="9">SpSt-468</strain>
    </source>
</reference>
<proteinExistence type="predicted"/>
<protein>
    <recommendedName>
        <fullName evidence="7">Ferredoxin</fullName>
    </recommendedName>
</protein>
<dbReference type="GO" id="GO:0016491">
    <property type="term" value="F:oxidoreductase activity"/>
    <property type="evidence" value="ECO:0007669"/>
    <property type="project" value="UniProtKB-ARBA"/>
</dbReference>
<dbReference type="PROSITE" id="PS51379">
    <property type="entry name" value="4FE4S_FER_2"/>
    <property type="match status" value="1"/>
</dbReference>
<dbReference type="GO" id="GO:0009055">
    <property type="term" value="F:electron transfer activity"/>
    <property type="evidence" value="ECO:0007669"/>
    <property type="project" value="UniProtKB-UniRule"/>
</dbReference>
<dbReference type="GO" id="GO:0051536">
    <property type="term" value="F:iron-sulfur cluster binding"/>
    <property type="evidence" value="ECO:0007669"/>
    <property type="project" value="UniProtKB-KW"/>
</dbReference>
<dbReference type="InterPro" id="IPR001080">
    <property type="entry name" value="3Fe4S_ferredoxin"/>
</dbReference>
<keyword evidence="2 7" id="KW-0813">Transport</keyword>
<comment type="caution">
    <text evidence="9">The sequence shown here is derived from an EMBL/GenBank/DDBJ whole genome shotgun (WGS) entry which is preliminary data.</text>
</comment>
<comment type="cofactor">
    <cofactor evidence="1">
        <name>[4Fe-4S] cluster</name>
        <dbReference type="ChEBI" id="CHEBI:49883"/>
    </cofactor>
</comment>
<dbReference type="GO" id="GO:0005506">
    <property type="term" value="F:iron ion binding"/>
    <property type="evidence" value="ECO:0007669"/>
    <property type="project" value="UniProtKB-UniRule"/>
</dbReference>
<sequence length="62" mass="6816">MLVPKIDRDLCIGCGTCASICPEMFELLPEGKSHVIKEEGPCDLQYVVESCPVSAIYLVERS</sequence>
<dbReference type="EMBL" id="DSTX01000002">
    <property type="protein sequence ID" value="HFK20225.1"/>
    <property type="molecule type" value="Genomic_DNA"/>
</dbReference>
<evidence type="ECO:0000256" key="4">
    <source>
        <dbReference type="ARBA" id="ARBA00022982"/>
    </source>
</evidence>
<dbReference type="Pfam" id="PF13370">
    <property type="entry name" value="Fer4_13"/>
    <property type="match status" value="1"/>
</dbReference>
<evidence type="ECO:0000256" key="3">
    <source>
        <dbReference type="ARBA" id="ARBA00022723"/>
    </source>
</evidence>
<evidence type="ECO:0000256" key="2">
    <source>
        <dbReference type="ARBA" id="ARBA00022448"/>
    </source>
</evidence>
<keyword evidence="5 7" id="KW-0408">Iron</keyword>
<gene>
    <name evidence="9" type="ORF">ENS19_02990</name>
</gene>
<dbReference type="PANTHER" id="PTHR36923:SF3">
    <property type="entry name" value="FERREDOXIN"/>
    <property type="match status" value="1"/>
</dbReference>
<dbReference type="SUPFAM" id="SSF54862">
    <property type="entry name" value="4Fe-4S ferredoxins"/>
    <property type="match status" value="1"/>
</dbReference>